<feature type="domain" description="Xaa-Pro dipeptidyl-peptidase C-terminal" evidence="1">
    <location>
        <begin position="36"/>
        <end position="108"/>
    </location>
</feature>
<dbReference type="Pfam" id="PF08530">
    <property type="entry name" value="PepX_C"/>
    <property type="match status" value="1"/>
</dbReference>
<protein>
    <recommendedName>
        <fullName evidence="1">Xaa-Pro dipeptidyl-peptidase C-terminal domain-containing protein</fullName>
    </recommendedName>
</protein>
<gene>
    <name evidence="2" type="ORF">GCM10022419_081150</name>
</gene>
<evidence type="ECO:0000313" key="3">
    <source>
        <dbReference type="Proteomes" id="UP001500630"/>
    </source>
</evidence>
<evidence type="ECO:0000259" key="1">
    <source>
        <dbReference type="Pfam" id="PF08530"/>
    </source>
</evidence>
<comment type="caution">
    <text evidence="2">The sequence shown here is derived from an EMBL/GenBank/DDBJ whole genome shotgun (WGS) entry which is preliminary data.</text>
</comment>
<dbReference type="InterPro" id="IPR008979">
    <property type="entry name" value="Galactose-bd-like_sf"/>
</dbReference>
<dbReference type="EMBL" id="BAABDQ010000023">
    <property type="protein sequence ID" value="GAA3586698.1"/>
    <property type="molecule type" value="Genomic_DNA"/>
</dbReference>
<dbReference type="InterPro" id="IPR013736">
    <property type="entry name" value="Xaa-Pro_dipept_C"/>
</dbReference>
<accession>A0ABP6YPQ0</accession>
<dbReference type="Gene3D" id="2.60.120.260">
    <property type="entry name" value="Galactose-binding domain-like"/>
    <property type="match status" value="1"/>
</dbReference>
<sequence>MFRSSWFCCHEEQELGGDAEAGAGRGRGPEHLRRQHGDLRLQVVTRGVLDAQNHKSLSRPTPLTPGKPYEITLKMLPQDYEFKAGHRLGLVRTGTNDDITDAEPGTGTKVTVDVAGTSVSLPLVAGASSGQ</sequence>
<reference evidence="3" key="1">
    <citation type="journal article" date="2019" name="Int. J. Syst. Evol. Microbiol.">
        <title>The Global Catalogue of Microorganisms (GCM) 10K type strain sequencing project: providing services to taxonomists for standard genome sequencing and annotation.</title>
        <authorList>
            <consortium name="The Broad Institute Genomics Platform"/>
            <consortium name="The Broad Institute Genome Sequencing Center for Infectious Disease"/>
            <person name="Wu L."/>
            <person name="Ma J."/>
        </authorList>
    </citation>
    <scope>NUCLEOTIDE SEQUENCE [LARGE SCALE GENOMIC DNA]</scope>
    <source>
        <strain evidence="3">JCM 17326</strain>
    </source>
</reference>
<evidence type="ECO:0000313" key="2">
    <source>
        <dbReference type="EMBL" id="GAA3586698.1"/>
    </source>
</evidence>
<dbReference type="RefSeq" id="WP_345570420.1">
    <property type="nucleotide sequence ID" value="NZ_BAABDQ010000023.1"/>
</dbReference>
<dbReference type="Proteomes" id="UP001500630">
    <property type="component" value="Unassembled WGS sequence"/>
</dbReference>
<organism evidence="2 3">
    <name type="scientific">Nonomuraea rosea</name>
    <dbReference type="NCBI Taxonomy" id="638574"/>
    <lineage>
        <taxon>Bacteria</taxon>
        <taxon>Bacillati</taxon>
        <taxon>Actinomycetota</taxon>
        <taxon>Actinomycetes</taxon>
        <taxon>Streptosporangiales</taxon>
        <taxon>Streptosporangiaceae</taxon>
        <taxon>Nonomuraea</taxon>
    </lineage>
</organism>
<keyword evidence="3" id="KW-1185">Reference proteome</keyword>
<dbReference type="SUPFAM" id="SSF49785">
    <property type="entry name" value="Galactose-binding domain-like"/>
    <property type="match status" value="1"/>
</dbReference>
<proteinExistence type="predicted"/>
<name>A0ABP6YPQ0_9ACTN</name>